<dbReference type="GO" id="GO:0008184">
    <property type="term" value="F:glycogen phosphorylase activity"/>
    <property type="evidence" value="ECO:0007669"/>
    <property type="project" value="InterPro"/>
</dbReference>
<evidence type="ECO:0000313" key="10">
    <source>
        <dbReference type="Proteomes" id="UP000053240"/>
    </source>
</evidence>
<evidence type="ECO:0000256" key="7">
    <source>
        <dbReference type="SAM" id="MobiDB-lite"/>
    </source>
</evidence>
<protein>
    <recommendedName>
        <fullName evidence="6">Alpha-1,4 glucan phosphorylase</fullName>
        <ecNumber evidence="6">2.4.1.1</ecNumber>
    </recommendedName>
</protein>
<organism evidence="9 10">
    <name type="scientific">Papilio machaon</name>
    <name type="common">Old World swallowtail butterfly</name>
    <dbReference type="NCBI Taxonomy" id="76193"/>
    <lineage>
        <taxon>Eukaryota</taxon>
        <taxon>Metazoa</taxon>
        <taxon>Ecdysozoa</taxon>
        <taxon>Arthropoda</taxon>
        <taxon>Hexapoda</taxon>
        <taxon>Insecta</taxon>
        <taxon>Pterygota</taxon>
        <taxon>Neoptera</taxon>
        <taxon>Endopterygota</taxon>
        <taxon>Lepidoptera</taxon>
        <taxon>Glossata</taxon>
        <taxon>Ditrysia</taxon>
        <taxon>Papilionoidea</taxon>
        <taxon>Papilionidae</taxon>
        <taxon>Papilioninae</taxon>
        <taxon>Papilio</taxon>
    </lineage>
</organism>
<dbReference type="PANTHER" id="PTHR11468">
    <property type="entry name" value="GLYCOGEN PHOSPHORYLASE"/>
    <property type="match status" value="1"/>
</dbReference>
<evidence type="ECO:0000259" key="8">
    <source>
        <dbReference type="Pfam" id="PF13873"/>
    </source>
</evidence>
<keyword evidence="6" id="KW-0119">Carbohydrate metabolism</keyword>
<evidence type="ECO:0000256" key="2">
    <source>
        <dbReference type="ARBA" id="ARBA00011764"/>
    </source>
</evidence>
<gene>
    <name evidence="9" type="ORF">RR48_04883</name>
</gene>
<comment type="subunit">
    <text evidence="2">Self-associates forming complexes of several hundred monomers.</text>
</comment>
<dbReference type="PANTHER" id="PTHR11468:SF13">
    <property type="entry name" value="GLYCOGEN PHOSPHORYLASE"/>
    <property type="match status" value="1"/>
</dbReference>
<accession>A0A0N1PIH4</accession>
<feature type="domain" description="Myb/SANT-like DNA-binding" evidence="8">
    <location>
        <begin position="125"/>
        <end position="201"/>
    </location>
</feature>
<keyword evidence="10" id="KW-1185">Reference proteome</keyword>
<dbReference type="InParanoid" id="A0A0N1PIH4"/>
<keyword evidence="6" id="KW-0808">Transferase</keyword>
<keyword evidence="6" id="KW-0328">Glycosyltransferase</keyword>
<evidence type="ECO:0000256" key="1">
    <source>
        <dbReference type="ARBA" id="ARBA00006047"/>
    </source>
</evidence>
<evidence type="ECO:0000256" key="4">
    <source>
        <dbReference type="ARBA" id="ARBA00023163"/>
    </source>
</evidence>
<dbReference type="Proteomes" id="UP000053240">
    <property type="component" value="Unassembled WGS sequence"/>
</dbReference>
<dbReference type="EC" id="2.4.1.1" evidence="6"/>
<comment type="function">
    <text evidence="5">Involved in transvection phenomena (= synapsis-dependent gene expression), where the synaptic pairing of chromosomes carrying genes with which zeste interacts influences the expression of these genes. Zeste binds to DNA and stimulates transcription from a nearby promoter.</text>
</comment>
<evidence type="ECO:0000313" key="9">
    <source>
        <dbReference type="EMBL" id="KPJ20285.1"/>
    </source>
</evidence>
<feature type="compositionally biased region" description="Basic and acidic residues" evidence="7">
    <location>
        <begin position="63"/>
        <end position="74"/>
    </location>
</feature>
<dbReference type="Pfam" id="PF00343">
    <property type="entry name" value="Phosphorylase"/>
    <property type="match status" value="1"/>
</dbReference>
<dbReference type="SUPFAM" id="SSF53756">
    <property type="entry name" value="UDP-Glycosyltransferase/glycogen phosphorylase"/>
    <property type="match status" value="1"/>
</dbReference>
<dbReference type="Pfam" id="PF13873">
    <property type="entry name" value="Myb_DNA-bind_5"/>
    <property type="match status" value="1"/>
</dbReference>
<dbReference type="EMBL" id="KQ459717">
    <property type="protein sequence ID" value="KPJ20285.1"/>
    <property type="molecule type" value="Genomic_DNA"/>
</dbReference>
<name>A0A0N1PIH4_PAPMA</name>
<comment type="function">
    <text evidence="6">Allosteric enzyme that catalyzes the rate-limiting step in glycogen catabolism, the phosphorolytic cleavage of glycogen to produce glucose-1-phosphate, and plays a central role in maintaining cellular and organismal glucose homeostasis.</text>
</comment>
<reference evidence="9 10" key="1">
    <citation type="journal article" date="2015" name="Nat. Commun.">
        <title>Outbred genome sequencing and CRISPR/Cas9 gene editing in butterflies.</title>
        <authorList>
            <person name="Li X."/>
            <person name="Fan D."/>
            <person name="Zhang W."/>
            <person name="Liu G."/>
            <person name="Zhang L."/>
            <person name="Zhao L."/>
            <person name="Fang X."/>
            <person name="Chen L."/>
            <person name="Dong Y."/>
            <person name="Chen Y."/>
            <person name="Ding Y."/>
            <person name="Zhao R."/>
            <person name="Feng M."/>
            <person name="Zhu Y."/>
            <person name="Feng Y."/>
            <person name="Jiang X."/>
            <person name="Zhu D."/>
            <person name="Xiang H."/>
            <person name="Feng X."/>
            <person name="Li S."/>
            <person name="Wang J."/>
            <person name="Zhang G."/>
            <person name="Kronforst M.R."/>
            <person name="Wang W."/>
        </authorList>
    </citation>
    <scope>NUCLEOTIDE SEQUENCE [LARGE SCALE GENOMIC DNA]</scope>
    <source>
        <strain evidence="9">Ya'a_city_454_Pm</strain>
        <tissue evidence="9">Whole body</tissue>
    </source>
</reference>
<dbReference type="GO" id="GO:0005980">
    <property type="term" value="P:glycogen catabolic process"/>
    <property type="evidence" value="ECO:0007669"/>
    <property type="project" value="TreeGrafter"/>
</dbReference>
<comment type="similarity">
    <text evidence="1 6">Belongs to the glycogen phosphorylase family.</text>
</comment>
<evidence type="ECO:0000256" key="5">
    <source>
        <dbReference type="ARBA" id="ARBA00025466"/>
    </source>
</evidence>
<dbReference type="InterPro" id="IPR000811">
    <property type="entry name" value="Glyco_trans_35"/>
</dbReference>
<dbReference type="InterPro" id="IPR028002">
    <property type="entry name" value="Myb_DNA-bind_5"/>
</dbReference>
<feature type="region of interest" description="Disordered" evidence="7">
    <location>
        <begin position="56"/>
        <end position="81"/>
    </location>
</feature>
<evidence type="ECO:0000256" key="6">
    <source>
        <dbReference type="RuleBase" id="RU000587"/>
    </source>
</evidence>
<dbReference type="Gene3D" id="3.40.50.2000">
    <property type="entry name" value="Glycogen Phosphorylase B"/>
    <property type="match status" value="1"/>
</dbReference>
<dbReference type="GO" id="GO:0030170">
    <property type="term" value="F:pyridoxal phosphate binding"/>
    <property type="evidence" value="ECO:0007669"/>
    <property type="project" value="TreeGrafter"/>
</dbReference>
<dbReference type="GO" id="GO:0005737">
    <property type="term" value="C:cytoplasm"/>
    <property type="evidence" value="ECO:0007669"/>
    <property type="project" value="TreeGrafter"/>
</dbReference>
<dbReference type="STRING" id="76193.A0A0N1PIH4"/>
<keyword evidence="6" id="KW-0663">Pyridoxal phosphate</keyword>
<keyword evidence="4" id="KW-0804">Transcription</keyword>
<proteinExistence type="inferred from homology"/>
<comment type="catalytic activity">
    <reaction evidence="6">
        <text>[(1-&gt;4)-alpha-D-glucosyl](n) + phosphate = [(1-&gt;4)-alpha-D-glucosyl](n-1) + alpha-D-glucose 1-phosphate</text>
        <dbReference type="Rhea" id="RHEA:41732"/>
        <dbReference type="Rhea" id="RHEA-COMP:9584"/>
        <dbReference type="Rhea" id="RHEA-COMP:9586"/>
        <dbReference type="ChEBI" id="CHEBI:15444"/>
        <dbReference type="ChEBI" id="CHEBI:43474"/>
        <dbReference type="ChEBI" id="CHEBI:58601"/>
        <dbReference type="EC" id="2.4.1.1"/>
    </reaction>
</comment>
<evidence type="ECO:0000256" key="3">
    <source>
        <dbReference type="ARBA" id="ARBA00023015"/>
    </source>
</evidence>
<sequence>MTENTSRSRNISFEQLKSLIDFMGQHIEFATGNCRTLEARHASKRLWDELTKTLNNSRTGTKKTSDGWSKKIENGEQQEEPDDWLRYGNPWEKARPEYMLPVNFYGRVVDTPEGKKWVDTQNTSRSRNISFEQLKSLIDFMGQHIEFATGNCRTLEARHASKRLWDELTKTLNNSRTGTKKTSDGWSKYWSDFKNKLKNKISILNKRQRSTSASKKGITPLSKLEKRALVILGPYFERKKARRKCEFSNKAISSQMPPEIKLEAYQDDVFSEFSKAQSDTSDRLSDGDGVEECMDINNEFDEDSDQNLNEPLIQSLYPKWLIQVEKKRAEAELIRAKAEEHRASVAAKSAEAMLLQAEALRHMSEAATTQAEAMTRIAIALENRNRDNMSI</sequence>
<comment type="cofactor">
    <cofactor evidence="6">
        <name>pyridoxal 5'-phosphate</name>
        <dbReference type="ChEBI" id="CHEBI:597326"/>
    </cofactor>
</comment>
<dbReference type="AlphaFoldDB" id="A0A0N1PIH4"/>
<keyword evidence="3" id="KW-0805">Transcription regulation</keyword>